<evidence type="ECO:0008006" key="4">
    <source>
        <dbReference type="Google" id="ProtNLM"/>
    </source>
</evidence>
<gene>
    <name evidence="2" type="ORF">ACIQFM_08515</name>
</gene>
<evidence type="ECO:0000313" key="2">
    <source>
        <dbReference type="EMBL" id="MFJ6036290.1"/>
    </source>
</evidence>
<accession>A0ABW8H6F0</accession>
<keyword evidence="3" id="KW-1185">Reference proteome</keyword>
<dbReference type="GeneID" id="95508321"/>
<evidence type="ECO:0000256" key="1">
    <source>
        <dbReference type="SAM" id="MobiDB-lite"/>
    </source>
</evidence>
<feature type="compositionally biased region" description="Basic and acidic residues" evidence="1">
    <location>
        <begin position="1"/>
        <end position="17"/>
    </location>
</feature>
<reference evidence="2 3" key="1">
    <citation type="submission" date="2024-10" db="EMBL/GenBank/DDBJ databases">
        <title>The Natural Products Discovery Center: Release of the First 8490 Sequenced Strains for Exploring Actinobacteria Biosynthetic Diversity.</title>
        <authorList>
            <person name="Kalkreuter E."/>
            <person name="Kautsar S.A."/>
            <person name="Yang D."/>
            <person name="Bader C.D."/>
            <person name="Teijaro C.N."/>
            <person name="Fluegel L."/>
            <person name="Davis C.M."/>
            <person name="Simpson J.R."/>
            <person name="Lauterbach L."/>
            <person name="Steele A.D."/>
            <person name="Gui C."/>
            <person name="Meng S."/>
            <person name="Li G."/>
            <person name="Viehrig K."/>
            <person name="Ye F."/>
            <person name="Su P."/>
            <person name="Kiefer A.F."/>
            <person name="Nichols A."/>
            <person name="Cepeda A.J."/>
            <person name="Yan W."/>
            <person name="Fan B."/>
            <person name="Jiang Y."/>
            <person name="Adhikari A."/>
            <person name="Zheng C.-J."/>
            <person name="Schuster L."/>
            <person name="Cowan T.M."/>
            <person name="Smanski M.J."/>
            <person name="Chevrette M.G."/>
            <person name="De Carvalho L.P.S."/>
            <person name="Shen B."/>
        </authorList>
    </citation>
    <scope>NUCLEOTIDE SEQUENCE [LARGE SCALE GENOMIC DNA]</scope>
    <source>
        <strain evidence="2 3">NPDC093086</strain>
    </source>
</reference>
<feature type="region of interest" description="Disordered" evidence="1">
    <location>
        <begin position="1"/>
        <end position="56"/>
    </location>
</feature>
<dbReference type="Proteomes" id="UP001617907">
    <property type="component" value="Unassembled WGS sequence"/>
</dbReference>
<proteinExistence type="predicted"/>
<comment type="caution">
    <text evidence="2">The sequence shown here is derived from an EMBL/GenBank/DDBJ whole genome shotgun (WGS) entry which is preliminary data.</text>
</comment>
<dbReference type="EMBL" id="JBIVPC010000004">
    <property type="protein sequence ID" value="MFJ6036290.1"/>
    <property type="molecule type" value="Genomic_DNA"/>
</dbReference>
<evidence type="ECO:0000313" key="3">
    <source>
        <dbReference type="Proteomes" id="UP001617907"/>
    </source>
</evidence>
<name>A0ABW8H6F0_9ACTN</name>
<sequence>MAKNKNNRDRKQPRSERSAPQAAESAVLDREEQHSPQLTTPGDAASRKRQKRFGHN</sequence>
<feature type="compositionally biased region" description="Basic residues" evidence="1">
    <location>
        <begin position="47"/>
        <end position="56"/>
    </location>
</feature>
<organism evidence="2 3">
    <name type="scientific">Streptomyces ardesiacus</name>
    <dbReference type="NCBI Taxonomy" id="285564"/>
    <lineage>
        <taxon>Bacteria</taxon>
        <taxon>Bacillati</taxon>
        <taxon>Actinomycetota</taxon>
        <taxon>Actinomycetes</taxon>
        <taxon>Kitasatosporales</taxon>
        <taxon>Streptomycetaceae</taxon>
        <taxon>Streptomyces</taxon>
    </lineage>
</organism>
<protein>
    <recommendedName>
        <fullName evidence="4">Small hydrophilic protein</fullName>
    </recommendedName>
</protein>
<dbReference type="RefSeq" id="WP_037799716.1">
    <property type="nucleotide sequence ID" value="NZ_BBOK01000013.1"/>
</dbReference>